<proteinExistence type="predicted"/>
<dbReference type="SUPFAM" id="SSF52833">
    <property type="entry name" value="Thioredoxin-like"/>
    <property type="match status" value="1"/>
</dbReference>
<protein>
    <recommendedName>
        <fullName evidence="1">Thioredoxin domain-containing protein</fullName>
    </recommendedName>
</protein>
<sequence length="132" mass="15545">MGVFYLNGTNEEFSLIVSQGASLVKYCYPLSTHCQFMMPIFDNLALKYKNINFVNVNVIKKVEWPYFEAYYSGSKLNSFKIDDFKMLEKSIELLQFKLEEKSCLNEYKVKLGPRWLANYASPFYSILKNYLH</sequence>
<dbReference type="InterPro" id="IPR013766">
    <property type="entry name" value="Thioredoxin_domain"/>
</dbReference>
<comment type="caution">
    <text evidence="2">The sequence shown here is derived from an EMBL/GenBank/DDBJ whole genome shotgun (WGS) entry which is preliminary data.</text>
</comment>
<name>A0A813WNC1_9BILA</name>
<dbReference type="InterPro" id="IPR036249">
    <property type="entry name" value="Thioredoxin-like_sf"/>
</dbReference>
<gene>
    <name evidence="2" type="ORF">OXX778_LOCUS9381</name>
</gene>
<feature type="domain" description="Thioredoxin" evidence="1">
    <location>
        <begin position="9"/>
        <end position="61"/>
    </location>
</feature>
<evidence type="ECO:0000313" key="3">
    <source>
        <dbReference type="Proteomes" id="UP000663879"/>
    </source>
</evidence>
<dbReference type="AlphaFoldDB" id="A0A813WNC1"/>
<evidence type="ECO:0000259" key="1">
    <source>
        <dbReference type="Pfam" id="PF00085"/>
    </source>
</evidence>
<evidence type="ECO:0000313" key="2">
    <source>
        <dbReference type="EMBL" id="CAF0859846.1"/>
    </source>
</evidence>
<dbReference type="Pfam" id="PF00085">
    <property type="entry name" value="Thioredoxin"/>
    <property type="match status" value="1"/>
</dbReference>
<dbReference type="Proteomes" id="UP000663879">
    <property type="component" value="Unassembled WGS sequence"/>
</dbReference>
<dbReference type="EMBL" id="CAJNOC010001380">
    <property type="protein sequence ID" value="CAF0859846.1"/>
    <property type="molecule type" value="Genomic_DNA"/>
</dbReference>
<dbReference type="Gene3D" id="3.40.30.10">
    <property type="entry name" value="Glutaredoxin"/>
    <property type="match status" value="1"/>
</dbReference>
<keyword evidence="3" id="KW-1185">Reference proteome</keyword>
<accession>A0A813WNC1</accession>
<reference evidence="2" key="1">
    <citation type="submission" date="2021-02" db="EMBL/GenBank/DDBJ databases">
        <authorList>
            <person name="Nowell W R."/>
        </authorList>
    </citation>
    <scope>NUCLEOTIDE SEQUENCE</scope>
    <source>
        <strain evidence="2">Ploen Becks lab</strain>
    </source>
</reference>
<organism evidence="2 3">
    <name type="scientific">Brachionus calyciflorus</name>
    <dbReference type="NCBI Taxonomy" id="104777"/>
    <lineage>
        <taxon>Eukaryota</taxon>
        <taxon>Metazoa</taxon>
        <taxon>Spiralia</taxon>
        <taxon>Gnathifera</taxon>
        <taxon>Rotifera</taxon>
        <taxon>Eurotatoria</taxon>
        <taxon>Monogononta</taxon>
        <taxon>Pseudotrocha</taxon>
        <taxon>Ploima</taxon>
        <taxon>Brachionidae</taxon>
        <taxon>Brachionus</taxon>
    </lineage>
</organism>